<dbReference type="RefSeq" id="WP_189089429.1">
    <property type="nucleotide sequence ID" value="NZ_BMQL01000007.1"/>
</dbReference>
<dbReference type="Gene3D" id="3.90.550.10">
    <property type="entry name" value="Spore Coat Polysaccharide Biosynthesis Protein SpsA, Chain A"/>
    <property type="match status" value="1"/>
</dbReference>
<dbReference type="InterPro" id="IPR029044">
    <property type="entry name" value="Nucleotide-diphossugar_trans"/>
</dbReference>
<dbReference type="AlphaFoldDB" id="A0A918F680"/>
<comment type="caution">
    <text evidence="2">The sequence shown here is derived from an EMBL/GenBank/DDBJ whole genome shotgun (WGS) entry which is preliminary data.</text>
</comment>
<gene>
    <name evidence="2" type="ORF">GCM10008957_17520</name>
</gene>
<sequence length="272" mass="28564">MTAFPQSAQAPLSAGPAASTARRWNAVVLGGGDPGDPFAAAHGAAVKPLIAIHGQPMALYVLRALRDCPDIGRVAYVGPVPPGGEGLVDVRVTDHGTLIGNLEVGVAALGLMQQPEQRVLVITADIPMLTAAQLSDVLRAAPDAGLIYPVVRREDCERTYPGVKRTYARLKDGTFTGGNLFLLDATLVPRFLPRLKAVLAARKQPLKLASLIGVGVLLRLLTGQLSIQQLQERVSSILGVSARALVTPHAAVGTDIDKPGDLELAKRSLPQP</sequence>
<name>A0A918F680_9DEIO</name>
<proteinExistence type="predicted"/>
<protein>
    <submittedName>
        <fullName evidence="2">Nucleotide-diphospho-sugar transferase</fullName>
    </submittedName>
</protein>
<dbReference type="Proteomes" id="UP000603865">
    <property type="component" value="Unassembled WGS sequence"/>
</dbReference>
<feature type="domain" description="MobA-like NTP transferase" evidence="1">
    <location>
        <begin position="46"/>
        <end position="155"/>
    </location>
</feature>
<keyword evidence="3" id="KW-1185">Reference proteome</keyword>
<reference evidence="2" key="2">
    <citation type="submission" date="2020-09" db="EMBL/GenBank/DDBJ databases">
        <authorList>
            <person name="Sun Q."/>
            <person name="Ohkuma M."/>
        </authorList>
    </citation>
    <scope>NUCLEOTIDE SEQUENCE</scope>
    <source>
        <strain evidence="2">JCM 31311</strain>
    </source>
</reference>
<organism evidence="2 3">
    <name type="scientific">Deinococcus ruber</name>
    <dbReference type="NCBI Taxonomy" id="1848197"/>
    <lineage>
        <taxon>Bacteria</taxon>
        <taxon>Thermotogati</taxon>
        <taxon>Deinococcota</taxon>
        <taxon>Deinococci</taxon>
        <taxon>Deinococcales</taxon>
        <taxon>Deinococcaceae</taxon>
        <taxon>Deinococcus</taxon>
    </lineage>
</organism>
<dbReference type="InterPro" id="IPR025877">
    <property type="entry name" value="MobA-like_NTP_Trfase"/>
</dbReference>
<dbReference type="GO" id="GO:0016779">
    <property type="term" value="F:nucleotidyltransferase activity"/>
    <property type="evidence" value="ECO:0007669"/>
    <property type="project" value="UniProtKB-ARBA"/>
</dbReference>
<dbReference type="Pfam" id="PF12804">
    <property type="entry name" value="NTP_transf_3"/>
    <property type="match status" value="1"/>
</dbReference>
<reference evidence="2" key="1">
    <citation type="journal article" date="2014" name="Int. J. Syst. Evol. Microbiol.">
        <title>Complete genome sequence of Corynebacterium casei LMG S-19264T (=DSM 44701T), isolated from a smear-ripened cheese.</title>
        <authorList>
            <consortium name="US DOE Joint Genome Institute (JGI-PGF)"/>
            <person name="Walter F."/>
            <person name="Albersmeier A."/>
            <person name="Kalinowski J."/>
            <person name="Ruckert C."/>
        </authorList>
    </citation>
    <scope>NUCLEOTIDE SEQUENCE</scope>
    <source>
        <strain evidence="2">JCM 31311</strain>
    </source>
</reference>
<evidence type="ECO:0000313" key="3">
    <source>
        <dbReference type="Proteomes" id="UP000603865"/>
    </source>
</evidence>
<keyword evidence="2" id="KW-0808">Transferase</keyword>
<evidence type="ECO:0000259" key="1">
    <source>
        <dbReference type="Pfam" id="PF12804"/>
    </source>
</evidence>
<evidence type="ECO:0000313" key="2">
    <source>
        <dbReference type="EMBL" id="GGR05113.1"/>
    </source>
</evidence>
<dbReference type="SUPFAM" id="SSF53448">
    <property type="entry name" value="Nucleotide-diphospho-sugar transferases"/>
    <property type="match status" value="1"/>
</dbReference>
<accession>A0A918F680</accession>
<dbReference type="EMBL" id="BMQL01000007">
    <property type="protein sequence ID" value="GGR05113.1"/>
    <property type="molecule type" value="Genomic_DNA"/>
</dbReference>